<dbReference type="Pfam" id="PF04230">
    <property type="entry name" value="PS_pyruv_trans"/>
    <property type="match status" value="1"/>
</dbReference>
<accession>A0A2T1HQR7</accession>
<comment type="caution">
    <text evidence="2">The sequence shown here is derived from an EMBL/GenBank/DDBJ whole genome shotgun (WGS) entry which is preliminary data.</text>
</comment>
<dbReference type="RefSeq" id="WP_106338071.1">
    <property type="nucleotide sequence ID" value="NZ_PVZS01000018.1"/>
</dbReference>
<dbReference type="EMBL" id="PVZS01000018">
    <property type="protein sequence ID" value="PSC03991.1"/>
    <property type="molecule type" value="Genomic_DNA"/>
</dbReference>
<proteinExistence type="predicted"/>
<dbReference type="PANTHER" id="PTHR36836:SF1">
    <property type="entry name" value="COLANIC ACID BIOSYNTHESIS PROTEIN WCAK"/>
    <property type="match status" value="1"/>
</dbReference>
<evidence type="ECO:0000313" key="2">
    <source>
        <dbReference type="EMBL" id="PSC03991.1"/>
    </source>
</evidence>
<gene>
    <name evidence="2" type="ORF">SLNSH_16290</name>
</gene>
<name>A0A2T1HQR7_9HYPH</name>
<reference evidence="3" key="1">
    <citation type="submission" date="2018-03" db="EMBL/GenBank/DDBJ databases">
        <authorList>
            <person name="Sun L."/>
            <person name="Liu H."/>
            <person name="Chen W."/>
            <person name="Huang K."/>
            <person name="Liu W."/>
            <person name="Gao X."/>
        </authorList>
    </citation>
    <scope>NUCLEOTIDE SEQUENCE [LARGE SCALE GENOMIC DNA]</scope>
    <source>
        <strain evidence="3">SH9</strain>
    </source>
</reference>
<keyword evidence="3" id="KW-1185">Reference proteome</keyword>
<evidence type="ECO:0000259" key="1">
    <source>
        <dbReference type="Pfam" id="PF04230"/>
    </source>
</evidence>
<feature type="domain" description="Polysaccharide pyruvyl transferase" evidence="1">
    <location>
        <begin position="14"/>
        <end position="316"/>
    </location>
</feature>
<evidence type="ECO:0000313" key="3">
    <source>
        <dbReference type="Proteomes" id="UP000239772"/>
    </source>
</evidence>
<dbReference type="OrthoDB" id="3358948at2"/>
<dbReference type="Proteomes" id="UP000239772">
    <property type="component" value="Unassembled WGS sequence"/>
</dbReference>
<dbReference type="AlphaFoldDB" id="A0A2T1HQR7"/>
<dbReference type="InterPro" id="IPR007345">
    <property type="entry name" value="Polysacch_pyruvyl_Trfase"/>
</dbReference>
<dbReference type="PANTHER" id="PTHR36836">
    <property type="entry name" value="COLANIC ACID BIOSYNTHESIS PROTEIN WCAK"/>
    <property type="match status" value="1"/>
</dbReference>
<protein>
    <submittedName>
        <fullName evidence="2">dTDP-4-dehydrorhamnose 3,5-epimerase</fullName>
    </submittedName>
</protein>
<sequence>MKRIALFGFFGIGNLGNEGSLEAVHAVLRTAAPTAEIVCICADPDVVRATHGIAAQPISSPRKGGSGFLGKWRNLAYAVQEARRFDLILVPGTGILDDFGMGPFGMPYAVFRWTLAARLAGVPFAFVSIGAGPVVHPLSRILVRAAAWLAASRTYRDQNSKDFLESIGFRTGDDRVLPDVAFLLPPPPASDTVEASSTVGVGLMSYYGWRCDPESGSAIYSRYIGQMIDFCEWLLRQGRRIRFLIGEDSDLQAVSDVQSALQERCGDLSGRIDLEQPHSLGDLMRQIGQTDAVVATRFHNIVCALKVGKPTISIGYAAKNDVLMQQAGLGEYCQQLEQLDPARLQEQFLALWADRRRAAAQASSFAQTARQVLDVELVSLIRGLTEDDRRAAAAAPGLSQARG</sequence>
<organism evidence="2 3">
    <name type="scientific">Alsobacter soli</name>
    <dbReference type="NCBI Taxonomy" id="2109933"/>
    <lineage>
        <taxon>Bacteria</taxon>
        <taxon>Pseudomonadati</taxon>
        <taxon>Pseudomonadota</taxon>
        <taxon>Alphaproteobacteria</taxon>
        <taxon>Hyphomicrobiales</taxon>
        <taxon>Alsobacteraceae</taxon>
        <taxon>Alsobacter</taxon>
    </lineage>
</organism>